<organism evidence="3 4">
    <name type="scientific">Mycetocola manganoxydans</name>
    <dbReference type="NCBI Taxonomy" id="699879"/>
    <lineage>
        <taxon>Bacteria</taxon>
        <taxon>Bacillati</taxon>
        <taxon>Actinomycetota</taxon>
        <taxon>Actinomycetes</taxon>
        <taxon>Micrococcales</taxon>
        <taxon>Microbacteriaceae</taxon>
        <taxon>Mycetocola</taxon>
    </lineage>
</organism>
<keyword evidence="2" id="KW-0732">Signal</keyword>
<dbReference type="EMBL" id="RCUV01000021">
    <property type="protein sequence ID" value="RLP68305.1"/>
    <property type="molecule type" value="Genomic_DNA"/>
</dbReference>
<protein>
    <recommendedName>
        <fullName evidence="5">Cell wall-binding repeat-containing protein</fullName>
    </recommendedName>
</protein>
<dbReference type="OrthoDB" id="9812120at2"/>
<feature type="region of interest" description="Disordered" evidence="1">
    <location>
        <begin position="103"/>
        <end position="128"/>
    </location>
</feature>
<gene>
    <name evidence="3" type="ORF">D9V29_13825</name>
</gene>
<comment type="caution">
    <text evidence="3">The sequence shown here is derived from an EMBL/GenBank/DDBJ whole genome shotgun (WGS) entry which is preliminary data.</text>
</comment>
<sequence>MSLLSRRSRTAFALAGLLALTACTASTPQAARTTALKTSDPDAALTVIDAATDREASVATSAELFDSSPVVVVAPSGDPKAQELAARAAIGLGVPLLVGKSDVTESTSATTETPAPTASAEPTPDGLPAELKRLKATTALVIGAVESLDAEAEDSESDLTVERVKASASAVTEATGLKLGAATAEDAAGFPAGIAAWEAPKAQRGSSNAETPITRPKRAEPLADTVALAVNGAAQLASIATARAAGIPVHLVPEGSANPQAHASIIEALSTSETTKTLAIGAEFATQAALDWKIRTARTGTQLPGGGQLLFPAHQFIALYGTPITSVLGVLGEQDAAGSVQRARDLAAPYAALTDKTVVPMFEIIATVAAGGPGGDGNYSNELSPESLRLLVDEAAKAGIYVVIDLQPGRTDFLTQAKQYQSLLELPHVGLALDPEWRLGPDQVPLRQIGSVTAAEVNSVTTWLADLTNEKGLPQKMLVLHQFRPSMITDRASLDLTRPEVALLIHADGQGGQGDKQATWANLHRDAPAGIHWGWKNFYDEDLPMLTPEQTMSGVSPAPDLVTYQ</sequence>
<evidence type="ECO:0000256" key="2">
    <source>
        <dbReference type="SAM" id="SignalP"/>
    </source>
</evidence>
<evidence type="ECO:0000256" key="1">
    <source>
        <dbReference type="SAM" id="MobiDB-lite"/>
    </source>
</evidence>
<dbReference type="Proteomes" id="UP000270299">
    <property type="component" value="Unassembled WGS sequence"/>
</dbReference>
<accession>A0A3L6ZKX5</accession>
<evidence type="ECO:0000313" key="4">
    <source>
        <dbReference type="Proteomes" id="UP000270299"/>
    </source>
</evidence>
<proteinExistence type="predicted"/>
<name>A0A3L6ZKX5_9MICO</name>
<feature type="signal peptide" evidence="2">
    <location>
        <begin position="1"/>
        <end position="30"/>
    </location>
</feature>
<dbReference type="PROSITE" id="PS51257">
    <property type="entry name" value="PROKAR_LIPOPROTEIN"/>
    <property type="match status" value="1"/>
</dbReference>
<keyword evidence="4" id="KW-1185">Reference proteome</keyword>
<feature type="chain" id="PRO_5018281304" description="Cell wall-binding repeat-containing protein" evidence="2">
    <location>
        <begin position="31"/>
        <end position="565"/>
    </location>
</feature>
<evidence type="ECO:0000313" key="3">
    <source>
        <dbReference type="EMBL" id="RLP68305.1"/>
    </source>
</evidence>
<dbReference type="AlphaFoldDB" id="A0A3L6ZKX5"/>
<feature type="compositionally biased region" description="Low complexity" evidence="1">
    <location>
        <begin position="104"/>
        <end position="124"/>
    </location>
</feature>
<evidence type="ECO:0008006" key="5">
    <source>
        <dbReference type="Google" id="ProtNLM"/>
    </source>
</evidence>
<dbReference type="RefSeq" id="WP_121673916.1">
    <property type="nucleotide sequence ID" value="NZ_BMXM01000003.1"/>
</dbReference>
<reference evidence="3 4" key="1">
    <citation type="submission" date="2018-10" db="EMBL/GenBank/DDBJ databases">
        <authorList>
            <person name="Li J."/>
        </authorList>
    </citation>
    <scope>NUCLEOTIDE SEQUENCE [LARGE SCALE GENOMIC DNA]</scope>
    <source>
        <strain evidence="3 4">CCTCC AB209002</strain>
    </source>
</reference>